<dbReference type="InterPro" id="IPR012902">
    <property type="entry name" value="N_methyl_site"/>
</dbReference>
<dbReference type="RefSeq" id="WP_111945137.1">
    <property type="nucleotide sequence ID" value="NZ_CATNYA010000003.1"/>
</dbReference>
<accession>A0A2X3BLN5</accession>
<dbReference type="EMBL" id="UAWO01000002">
    <property type="protein sequence ID" value="SQC06258.1"/>
    <property type="molecule type" value="Genomic_DNA"/>
</dbReference>
<dbReference type="Pfam" id="PF07963">
    <property type="entry name" value="N_methyl"/>
    <property type="match status" value="1"/>
</dbReference>
<dbReference type="AlphaFoldDB" id="A0A2X3BLN5"/>
<evidence type="ECO:0000313" key="2">
    <source>
        <dbReference type="EMBL" id="SQC06258.1"/>
    </source>
</evidence>
<keyword evidence="1" id="KW-0472">Membrane</keyword>
<organism evidence="2 3">
    <name type="scientific">Clostridium perfringens</name>
    <dbReference type="NCBI Taxonomy" id="1502"/>
    <lineage>
        <taxon>Bacteria</taxon>
        <taxon>Bacillati</taxon>
        <taxon>Bacillota</taxon>
        <taxon>Clostridia</taxon>
        <taxon>Eubacteriales</taxon>
        <taxon>Clostridiaceae</taxon>
        <taxon>Clostridium</taxon>
    </lineage>
</organism>
<reference evidence="2 3" key="1">
    <citation type="submission" date="2018-06" db="EMBL/GenBank/DDBJ databases">
        <authorList>
            <consortium name="Pathogen Informatics"/>
            <person name="Doyle S."/>
        </authorList>
    </citation>
    <scope>NUCLEOTIDE SEQUENCE [LARGE SCALE GENOMIC DNA]</scope>
    <source>
        <strain evidence="2 3">NCTC8081</strain>
    </source>
</reference>
<sequence length="382" mass="43197">MGIKKRKSKKGFTVIEAIISLVLFTLIMIPLGSFTLTAVKTSAKSATKEQAINAGQGVIEQLKTIKLSQFKKIDSDANYSESNKATLKLGNLNVIKTKDDPTYKIEGEYVDPNNKKKFNIDGDITQGKLENNGESGKEHTLDKKEPKKNYVVYIGENLITVYKIVSKENILKKYIDNNTIKIIDDKDNDLEEAKIVNGIFKGSSIKLRRWLLIKNKELKNSDNEITTLFIDENSNGEINIKAENEDKGEEISTPDSPSEERKKLVKILNEYTDDFELEDGEKKTDIMVYFYRSSVNKKIDLKVSNKCSGSRLNIYTCKNEGSGISYNIYTSTENSHGNISVFKNYIEGNSEDLRGQLFNINLKIKEKDEVLYNLNTTEFIGG</sequence>
<keyword evidence="1" id="KW-0812">Transmembrane</keyword>
<keyword evidence="1" id="KW-1133">Transmembrane helix</keyword>
<proteinExistence type="predicted"/>
<name>A0A2X3BLN5_CLOPF</name>
<evidence type="ECO:0000256" key="1">
    <source>
        <dbReference type="SAM" id="Phobius"/>
    </source>
</evidence>
<evidence type="ECO:0000313" key="3">
    <source>
        <dbReference type="Proteomes" id="UP000250234"/>
    </source>
</evidence>
<protein>
    <submittedName>
        <fullName evidence="2">Tfp pilus assembly protein PilV</fullName>
    </submittedName>
</protein>
<dbReference type="Proteomes" id="UP000250234">
    <property type="component" value="Unassembled WGS sequence"/>
</dbReference>
<feature type="transmembrane region" description="Helical" evidence="1">
    <location>
        <begin position="12"/>
        <end position="36"/>
    </location>
</feature>
<gene>
    <name evidence="2" type="ORF">NCTC8081_00329</name>
</gene>